<accession>A0ABN9SH62</accession>
<sequence length="113" mass="11543">MGRGRTMMPDAAVLMSPKRACSEACGVGLRRASRQDANRIASVGHDGNMCILDPRSPKMPMTSVRLGRTGSVPTKLLSLAWLGRDGLAVGGSDGKVVQVGLRAGEAAPAGAGA</sequence>
<organism evidence="1 2">
    <name type="scientific">Prorocentrum cordatum</name>
    <dbReference type="NCBI Taxonomy" id="2364126"/>
    <lineage>
        <taxon>Eukaryota</taxon>
        <taxon>Sar</taxon>
        <taxon>Alveolata</taxon>
        <taxon>Dinophyceae</taxon>
        <taxon>Prorocentrales</taxon>
        <taxon>Prorocentraceae</taxon>
        <taxon>Prorocentrum</taxon>
    </lineage>
</organism>
<comment type="caution">
    <text evidence="1">The sequence shown here is derived from an EMBL/GenBank/DDBJ whole genome shotgun (WGS) entry which is preliminary data.</text>
</comment>
<name>A0ABN9SH62_9DINO</name>
<dbReference type="SUPFAM" id="SSF50978">
    <property type="entry name" value="WD40 repeat-like"/>
    <property type="match status" value="1"/>
</dbReference>
<dbReference type="Gene3D" id="2.130.10.10">
    <property type="entry name" value="YVTN repeat-like/Quinoprotein amine dehydrogenase"/>
    <property type="match status" value="1"/>
</dbReference>
<dbReference type="InterPro" id="IPR036322">
    <property type="entry name" value="WD40_repeat_dom_sf"/>
</dbReference>
<gene>
    <name evidence="1" type="ORF">PCOR1329_LOCUS29116</name>
</gene>
<reference evidence="1" key="1">
    <citation type="submission" date="2023-10" db="EMBL/GenBank/DDBJ databases">
        <authorList>
            <person name="Chen Y."/>
            <person name="Shah S."/>
            <person name="Dougan E. K."/>
            <person name="Thang M."/>
            <person name="Chan C."/>
        </authorList>
    </citation>
    <scope>NUCLEOTIDE SEQUENCE [LARGE SCALE GENOMIC DNA]</scope>
</reference>
<protein>
    <submittedName>
        <fullName evidence="1">Uncharacterized protein</fullName>
    </submittedName>
</protein>
<dbReference type="InterPro" id="IPR015943">
    <property type="entry name" value="WD40/YVTN_repeat-like_dom_sf"/>
</dbReference>
<evidence type="ECO:0000313" key="1">
    <source>
        <dbReference type="EMBL" id="CAK0830473.1"/>
    </source>
</evidence>
<dbReference type="Proteomes" id="UP001189429">
    <property type="component" value="Unassembled WGS sequence"/>
</dbReference>
<proteinExistence type="predicted"/>
<dbReference type="EMBL" id="CAUYUJ010010891">
    <property type="protein sequence ID" value="CAK0830473.1"/>
    <property type="molecule type" value="Genomic_DNA"/>
</dbReference>
<evidence type="ECO:0000313" key="2">
    <source>
        <dbReference type="Proteomes" id="UP001189429"/>
    </source>
</evidence>
<keyword evidence="2" id="KW-1185">Reference proteome</keyword>